<evidence type="ECO:0000256" key="3">
    <source>
        <dbReference type="ARBA" id="ARBA00022723"/>
    </source>
</evidence>
<dbReference type="Gene3D" id="3.10.20.30">
    <property type="match status" value="1"/>
</dbReference>
<dbReference type="Pfam" id="PF00111">
    <property type="entry name" value="Fer2"/>
    <property type="match status" value="1"/>
</dbReference>
<feature type="domain" description="2Fe-2S ferredoxin-type" evidence="7">
    <location>
        <begin position="2"/>
        <end position="106"/>
    </location>
</feature>
<dbReference type="CDD" id="cd00207">
    <property type="entry name" value="fer2"/>
    <property type="match status" value="1"/>
</dbReference>
<keyword evidence="5" id="KW-0411">Iron-sulfur</keyword>
<accession>A0A1G7F674</accession>
<dbReference type="PANTHER" id="PTHR23426:SF65">
    <property type="entry name" value="FERREDOXIN-2, MITOCHONDRIAL"/>
    <property type="match status" value="1"/>
</dbReference>
<dbReference type="InterPro" id="IPR001055">
    <property type="entry name" value="Adrenodoxin-like"/>
</dbReference>
<evidence type="ECO:0000256" key="5">
    <source>
        <dbReference type="ARBA" id="ARBA00023014"/>
    </source>
</evidence>
<dbReference type="PANTHER" id="PTHR23426">
    <property type="entry name" value="FERREDOXIN/ADRENODOXIN"/>
    <property type="match status" value="1"/>
</dbReference>
<dbReference type="PRINTS" id="PR00355">
    <property type="entry name" value="ADRENODOXIN"/>
</dbReference>
<dbReference type="SUPFAM" id="SSF54292">
    <property type="entry name" value="2Fe-2S ferredoxin-like"/>
    <property type="match status" value="1"/>
</dbReference>
<comment type="similarity">
    <text evidence="1">Belongs to the adrenodoxin/putidaredoxin family.</text>
</comment>
<proteinExistence type="inferred from homology"/>
<dbReference type="RefSeq" id="WP_089959127.1">
    <property type="nucleotide sequence ID" value="NZ_FNAV01000006.1"/>
</dbReference>
<dbReference type="InterPro" id="IPR001041">
    <property type="entry name" value="2Fe-2S_ferredoxin-type"/>
</dbReference>
<sequence length="107" mass="11078">MPRVTYHRPDGRSRTVAAAPGEGVMLAAVGTAVPEILGECCGGLACATCHVFVAAPWRALAGAPHSMEDDMLDMTVTERGPGSRLCCEIAVTESLDGIDVQIPAVQA</sequence>
<keyword evidence="2" id="KW-0001">2Fe-2S</keyword>
<evidence type="ECO:0000256" key="6">
    <source>
        <dbReference type="ARBA" id="ARBA00034078"/>
    </source>
</evidence>
<evidence type="ECO:0000256" key="2">
    <source>
        <dbReference type="ARBA" id="ARBA00022714"/>
    </source>
</evidence>
<keyword evidence="3" id="KW-0479">Metal-binding</keyword>
<dbReference type="PROSITE" id="PS51085">
    <property type="entry name" value="2FE2S_FER_2"/>
    <property type="match status" value="1"/>
</dbReference>
<reference evidence="9" key="1">
    <citation type="submission" date="2016-10" db="EMBL/GenBank/DDBJ databases">
        <authorList>
            <person name="Varghese N."/>
            <person name="Submissions S."/>
        </authorList>
    </citation>
    <scope>NUCLEOTIDE SEQUENCE [LARGE SCALE GENOMIC DNA]</scope>
    <source>
        <strain evidence="9">DSM 10146</strain>
    </source>
</reference>
<dbReference type="Proteomes" id="UP000198994">
    <property type="component" value="Unassembled WGS sequence"/>
</dbReference>
<name>A0A1G7F674_9RHOB</name>
<protein>
    <submittedName>
        <fullName evidence="8">Ferredoxin, 2Fe-2S</fullName>
    </submittedName>
</protein>
<evidence type="ECO:0000256" key="1">
    <source>
        <dbReference type="ARBA" id="ARBA00010914"/>
    </source>
</evidence>
<dbReference type="GO" id="GO:0046872">
    <property type="term" value="F:metal ion binding"/>
    <property type="evidence" value="ECO:0007669"/>
    <property type="project" value="UniProtKB-KW"/>
</dbReference>
<dbReference type="InterPro" id="IPR012675">
    <property type="entry name" value="Beta-grasp_dom_sf"/>
</dbReference>
<evidence type="ECO:0000313" key="8">
    <source>
        <dbReference type="EMBL" id="SDE71384.1"/>
    </source>
</evidence>
<dbReference type="GO" id="GO:0051537">
    <property type="term" value="F:2 iron, 2 sulfur cluster binding"/>
    <property type="evidence" value="ECO:0007669"/>
    <property type="project" value="UniProtKB-KW"/>
</dbReference>
<dbReference type="GO" id="GO:0140647">
    <property type="term" value="P:P450-containing electron transport chain"/>
    <property type="evidence" value="ECO:0007669"/>
    <property type="project" value="InterPro"/>
</dbReference>
<dbReference type="InterPro" id="IPR036010">
    <property type="entry name" value="2Fe-2S_ferredoxin-like_sf"/>
</dbReference>
<evidence type="ECO:0000313" key="9">
    <source>
        <dbReference type="Proteomes" id="UP000198994"/>
    </source>
</evidence>
<evidence type="ECO:0000256" key="4">
    <source>
        <dbReference type="ARBA" id="ARBA00023004"/>
    </source>
</evidence>
<dbReference type="OrthoDB" id="9799640at2"/>
<comment type="cofactor">
    <cofactor evidence="6">
        <name>[2Fe-2S] cluster</name>
        <dbReference type="ChEBI" id="CHEBI:190135"/>
    </cofactor>
</comment>
<gene>
    <name evidence="8" type="ORF">SAMN04488105_106292</name>
</gene>
<keyword evidence="9" id="KW-1185">Reference proteome</keyword>
<dbReference type="GO" id="GO:0005829">
    <property type="term" value="C:cytosol"/>
    <property type="evidence" value="ECO:0007669"/>
    <property type="project" value="TreeGrafter"/>
</dbReference>
<organism evidence="8 9">
    <name type="scientific">Salipiger thiooxidans</name>
    <dbReference type="NCBI Taxonomy" id="282683"/>
    <lineage>
        <taxon>Bacteria</taxon>
        <taxon>Pseudomonadati</taxon>
        <taxon>Pseudomonadota</taxon>
        <taxon>Alphaproteobacteria</taxon>
        <taxon>Rhodobacterales</taxon>
        <taxon>Roseobacteraceae</taxon>
        <taxon>Salipiger</taxon>
    </lineage>
</organism>
<keyword evidence="4" id="KW-0408">Iron</keyword>
<dbReference type="STRING" id="282683.SAMN04488105_106292"/>
<dbReference type="EMBL" id="FNAV01000006">
    <property type="protein sequence ID" value="SDE71384.1"/>
    <property type="molecule type" value="Genomic_DNA"/>
</dbReference>
<dbReference type="AlphaFoldDB" id="A0A1G7F674"/>
<dbReference type="GO" id="GO:0009055">
    <property type="term" value="F:electron transfer activity"/>
    <property type="evidence" value="ECO:0007669"/>
    <property type="project" value="TreeGrafter"/>
</dbReference>
<evidence type="ECO:0000259" key="7">
    <source>
        <dbReference type="PROSITE" id="PS51085"/>
    </source>
</evidence>